<dbReference type="InterPro" id="IPR008803">
    <property type="entry name" value="RHD3/Sey1"/>
</dbReference>
<dbReference type="GeneID" id="94434082"/>
<proteinExistence type="inferred from homology"/>
<keyword evidence="1" id="KW-0812">Transmembrane</keyword>
<comment type="function">
    <text evidence="8">Probable GTP-binding protein involved in generating and maintaining the structure of the tubular endoplasmic reticulum network.</text>
</comment>
<dbReference type="RefSeq" id="XP_067917152.1">
    <property type="nucleotide sequence ID" value="XM_068070871.1"/>
</dbReference>
<evidence type="ECO:0000256" key="2">
    <source>
        <dbReference type="ARBA" id="ARBA00022741"/>
    </source>
</evidence>
<keyword evidence="4" id="KW-0256">Endoplasmic reticulum</keyword>
<comment type="similarity">
    <text evidence="9">Belongs to the TRAFAC class dynamin-like GTPase superfamily. GB1/RHD3 GTPase family.</text>
</comment>
<keyword evidence="7" id="KW-0472">Membrane</keyword>
<evidence type="ECO:0000256" key="8">
    <source>
        <dbReference type="ARBA" id="ARBA00029381"/>
    </source>
</evidence>
<evidence type="ECO:0000256" key="9">
    <source>
        <dbReference type="PROSITE-ProRule" id="PRU01052"/>
    </source>
</evidence>
<evidence type="ECO:0000313" key="13">
    <source>
        <dbReference type="EMBL" id="PHJ15418.1"/>
    </source>
</evidence>
<dbReference type="Pfam" id="PF05879">
    <property type="entry name" value="RHD3_GTPase"/>
    <property type="match status" value="1"/>
</dbReference>
<keyword evidence="6" id="KW-0342">GTP-binding</keyword>
<protein>
    <submittedName>
        <fullName evidence="13">Root hair defective 3 gtp-binding protein</fullName>
    </submittedName>
</protein>
<dbReference type="GO" id="GO:0016320">
    <property type="term" value="P:endoplasmic reticulum membrane fusion"/>
    <property type="evidence" value="ECO:0007669"/>
    <property type="project" value="TreeGrafter"/>
</dbReference>
<dbReference type="SUPFAM" id="SSF52540">
    <property type="entry name" value="P-loop containing nucleoside triphosphate hydrolases"/>
    <property type="match status" value="1"/>
</dbReference>
<keyword evidence="5" id="KW-1133">Transmembrane helix</keyword>
<feature type="domain" description="VLIG-type G" evidence="12">
    <location>
        <begin position="75"/>
        <end position="224"/>
    </location>
</feature>
<reference evidence="13 14" key="1">
    <citation type="journal article" date="2017" name="Int. J. Parasitol.">
        <title>The genome of the protozoan parasite Cystoisospora suis and a reverse vaccinology approach to identify vaccine candidates.</title>
        <authorList>
            <person name="Palmieri N."/>
            <person name="Shrestha A."/>
            <person name="Ruttkowski B."/>
            <person name="Beck T."/>
            <person name="Vogl C."/>
            <person name="Tomley F."/>
            <person name="Blake D.P."/>
            <person name="Joachim A."/>
        </authorList>
    </citation>
    <scope>NUCLEOTIDE SEQUENCE [LARGE SCALE GENOMIC DNA]</scope>
    <source>
        <strain evidence="13 14">Wien I</strain>
    </source>
</reference>
<evidence type="ECO:0000256" key="1">
    <source>
        <dbReference type="ARBA" id="ARBA00022692"/>
    </source>
</evidence>
<accession>A0A2C6KFH6</accession>
<dbReference type="VEuPathDB" id="ToxoDB:CSUI_010770"/>
<dbReference type="OrthoDB" id="1597724at2759"/>
<dbReference type="Gene3D" id="3.40.50.300">
    <property type="entry name" value="P-loop containing nucleotide triphosphate hydrolases"/>
    <property type="match status" value="1"/>
</dbReference>
<dbReference type="Proteomes" id="UP000221165">
    <property type="component" value="Unassembled WGS sequence"/>
</dbReference>
<feature type="region of interest" description="Disordered" evidence="10">
    <location>
        <begin position="1"/>
        <end position="41"/>
    </location>
</feature>
<dbReference type="PANTHER" id="PTHR45923:SF2">
    <property type="entry name" value="PROTEIN SEY1"/>
    <property type="match status" value="1"/>
</dbReference>
<evidence type="ECO:0000256" key="3">
    <source>
        <dbReference type="ARBA" id="ARBA00022801"/>
    </source>
</evidence>
<dbReference type="GO" id="GO:0005783">
    <property type="term" value="C:endoplasmic reticulum"/>
    <property type="evidence" value="ECO:0007669"/>
    <property type="project" value="TreeGrafter"/>
</dbReference>
<evidence type="ECO:0000256" key="5">
    <source>
        <dbReference type="ARBA" id="ARBA00022989"/>
    </source>
</evidence>
<sequence>MELMNSPRTSSHQQGFSAPVPSSLLSPKEGENNKKKKKHGEALDGGQLIQIIDYEGDIVADLDSWISKEKLRDVGFNFNVVTILGSQSSGKSSLMNALFGCNFQVMDHVHGHSQTTKGIWLGRDGFSRRLDENGIFSSSSSFSADSQGQEQPTLVVDVEGIDSRERGEDRQTFEHRSALFALALADCLCINVWYHSLGNFTASGYGLLKTVMQVNLELFAQQKK</sequence>
<evidence type="ECO:0000256" key="6">
    <source>
        <dbReference type="ARBA" id="ARBA00023134"/>
    </source>
</evidence>
<dbReference type="PROSITE" id="PS51717">
    <property type="entry name" value="G_VLIG"/>
    <property type="match status" value="1"/>
</dbReference>
<dbReference type="PROSITE" id="PS51715">
    <property type="entry name" value="G_GB1_RHD3"/>
    <property type="match status" value="1"/>
</dbReference>
<dbReference type="GO" id="GO:0003924">
    <property type="term" value="F:GTPase activity"/>
    <property type="evidence" value="ECO:0007669"/>
    <property type="project" value="TreeGrafter"/>
</dbReference>
<evidence type="ECO:0000256" key="7">
    <source>
        <dbReference type="ARBA" id="ARBA00023136"/>
    </source>
</evidence>
<evidence type="ECO:0000256" key="10">
    <source>
        <dbReference type="SAM" id="MobiDB-lite"/>
    </source>
</evidence>
<dbReference type="EMBL" id="MIGC01008244">
    <property type="protein sequence ID" value="PHJ15418.1"/>
    <property type="molecule type" value="Genomic_DNA"/>
</dbReference>
<keyword evidence="3" id="KW-0378">Hydrolase</keyword>
<feature type="compositionally biased region" description="Polar residues" evidence="10">
    <location>
        <begin position="1"/>
        <end position="16"/>
    </location>
</feature>
<dbReference type="PANTHER" id="PTHR45923">
    <property type="entry name" value="PROTEIN SEY1"/>
    <property type="match status" value="1"/>
</dbReference>
<evidence type="ECO:0000259" key="11">
    <source>
        <dbReference type="PROSITE" id="PS51715"/>
    </source>
</evidence>
<evidence type="ECO:0000256" key="4">
    <source>
        <dbReference type="ARBA" id="ARBA00022824"/>
    </source>
</evidence>
<gene>
    <name evidence="13" type="ORF">CSUI_010770</name>
</gene>
<evidence type="ECO:0000259" key="12">
    <source>
        <dbReference type="PROSITE" id="PS51717"/>
    </source>
</evidence>
<dbReference type="InterPro" id="IPR027417">
    <property type="entry name" value="P-loop_NTPase"/>
</dbReference>
<comment type="caution">
    <text evidence="13">The sequence shown here is derived from an EMBL/GenBank/DDBJ whole genome shotgun (WGS) entry which is preliminary data.</text>
</comment>
<dbReference type="AlphaFoldDB" id="A0A2C6KFH6"/>
<dbReference type="InterPro" id="IPR030386">
    <property type="entry name" value="G_GB1_RHD3_dom"/>
</dbReference>
<keyword evidence="2" id="KW-0547">Nucleotide-binding</keyword>
<organism evidence="13 14">
    <name type="scientific">Cystoisospora suis</name>
    <dbReference type="NCBI Taxonomy" id="483139"/>
    <lineage>
        <taxon>Eukaryota</taxon>
        <taxon>Sar</taxon>
        <taxon>Alveolata</taxon>
        <taxon>Apicomplexa</taxon>
        <taxon>Conoidasida</taxon>
        <taxon>Coccidia</taxon>
        <taxon>Eucoccidiorida</taxon>
        <taxon>Eimeriorina</taxon>
        <taxon>Sarcocystidae</taxon>
        <taxon>Cystoisospora</taxon>
    </lineage>
</organism>
<dbReference type="GO" id="GO:0005525">
    <property type="term" value="F:GTP binding"/>
    <property type="evidence" value="ECO:0007669"/>
    <property type="project" value="UniProtKB-KW"/>
</dbReference>
<dbReference type="InterPro" id="IPR030383">
    <property type="entry name" value="G_VLIG_dom"/>
</dbReference>
<feature type="domain" description="GB1/RHD3-type G" evidence="11">
    <location>
        <begin position="75"/>
        <end position="224"/>
    </location>
</feature>
<keyword evidence="14" id="KW-1185">Reference proteome</keyword>
<name>A0A2C6KFH6_9APIC</name>
<evidence type="ECO:0000313" key="14">
    <source>
        <dbReference type="Proteomes" id="UP000221165"/>
    </source>
</evidence>